<accession>A0A182YU75</accession>
<dbReference type="GO" id="GO:0006952">
    <property type="term" value="P:defense response"/>
    <property type="evidence" value="ECO:0007669"/>
    <property type="project" value="InterPro"/>
</dbReference>
<comment type="subcellular location">
    <subcellularLocation>
        <location evidence="1">Secreted</location>
    </subcellularLocation>
</comment>
<evidence type="ECO:0000313" key="6">
    <source>
        <dbReference type="EnsemblMetazoa" id="BGLB000223-PA"/>
    </source>
</evidence>
<dbReference type="GO" id="GO:0005576">
    <property type="term" value="C:extracellular region"/>
    <property type="evidence" value="ECO:0007669"/>
    <property type="project" value="UniProtKB-SubCell"/>
</dbReference>
<comment type="similarity">
    <text evidence="2">Belongs to the macin family.</text>
</comment>
<protein>
    <submittedName>
        <fullName evidence="6">Uncharacterized protein</fullName>
    </submittedName>
</protein>
<evidence type="ECO:0000256" key="4">
    <source>
        <dbReference type="ARBA" id="ARBA00023157"/>
    </source>
</evidence>
<keyword evidence="3" id="KW-0964">Secreted</keyword>
<dbReference type="InterPro" id="IPR038456">
    <property type="entry name" value="Macin_sf"/>
</dbReference>
<evidence type="ECO:0000256" key="1">
    <source>
        <dbReference type="ARBA" id="ARBA00004613"/>
    </source>
</evidence>
<dbReference type="Proteomes" id="UP000076420">
    <property type="component" value="Unassembled WGS sequence"/>
</dbReference>
<reference evidence="6" key="1">
    <citation type="submission" date="2020-05" db="UniProtKB">
        <authorList>
            <consortium name="EnsemblMetazoa"/>
        </authorList>
    </citation>
    <scope>IDENTIFICATION</scope>
    <source>
        <strain evidence="6">BB02</strain>
    </source>
</reference>
<dbReference type="Gene3D" id="3.30.30.100">
    <property type="match status" value="1"/>
</dbReference>
<dbReference type="InterPro" id="IPR029230">
    <property type="entry name" value="Macin"/>
</dbReference>
<dbReference type="AlphaFoldDB" id="A0A182YU75"/>
<evidence type="ECO:0000256" key="2">
    <source>
        <dbReference type="ARBA" id="ARBA00010366"/>
    </source>
</evidence>
<dbReference type="VEuPathDB" id="VectorBase:BGLB000223"/>
<dbReference type="EnsemblMetazoa" id="BGLB000223-RA">
    <property type="protein sequence ID" value="BGLB000223-PA"/>
    <property type="gene ID" value="BGLB000223"/>
</dbReference>
<proteinExistence type="inferred from homology"/>
<keyword evidence="4" id="KW-1015">Disulfide bond</keyword>
<evidence type="ECO:0000313" key="7">
    <source>
        <dbReference type="Proteomes" id="UP000076420"/>
    </source>
</evidence>
<evidence type="ECO:0000256" key="3">
    <source>
        <dbReference type="ARBA" id="ARBA00022525"/>
    </source>
</evidence>
<sequence length="84" mass="9688">MKSLLMCSLLLVSVGLLMTPSYGDFIGRCYETWSRCSTWSRRYTGRVWLTCEGKCRMLGKNGGSCRLTRSKCPLSRYSYQCQCY</sequence>
<organism evidence="6 7">
    <name type="scientific">Biomphalaria glabrata</name>
    <name type="common">Bloodfluke planorb</name>
    <name type="synonym">Freshwater snail</name>
    <dbReference type="NCBI Taxonomy" id="6526"/>
    <lineage>
        <taxon>Eukaryota</taxon>
        <taxon>Metazoa</taxon>
        <taxon>Spiralia</taxon>
        <taxon>Lophotrochozoa</taxon>
        <taxon>Mollusca</taxon>
        <taxon>Gastropoda</taxon>
        <taxon>Heterobranchia</taxon>
        <taxon>Euthyneura</taxon>
        <taxon>Panpulmonata</taxon>
        <taxon>Hygrophila</taxon>
        <taxon>Lymnaeoidea</taxon>
        <taxon>Planorbidae</taxon>
        <taxon>Biomphalaria</taxon>
    </lineage>
</organism>
<evidence type="ECO:0000256" key="5">
    <source>
        <dbReference type="SAM" id="SignalP"/>
    </source>
</evidence>
<feature type="signal peptide" evidence="5">
    <location>
        <begin position="1"/>
        <end position="23"/>
    </location>
</feature>
<dbReference type="Pfam" id="PF14865">
    <property type="entry name" value="Macin"/>
    <property type="match status" value="1"/>
</dbReference>
<keyword evidence="5" id="KW-0732">Signal</keyword>
<name>A0A182YU75_BIOGL</name>
<feature type="chain" id="PRO_5008145005" evidence="5">
    <location>
        <begin position="24"/>
        <end position="84"/>
    </location>
</feature>